<keyword evidence="9" id="KW-0472">Membrane</keyword>
<keyword evidence="10" id="KW-0998">Cell outer membrane</keyword>
<dbReference type="InterPro" id="IPR011049">
    <property type="entry name" value="Serralysin-like_metalloprot_C"/>
</dbReference>
<dbReference type="Gene3D" id="1.20.5.170">
    <property type="match status" value="8"/>
</dbReference>
<dbReference type="SUPFAM" id="SSF54523">
    <property type="entry name" value="Pili subunits"/>
    <property type="match status" value="1"/>
</dbReference>
<feature type="domain" description="Trimeric autotransporter adhesin YadA-like stalk" evidence="13">
    <location>
        <begin position="337"/>
        <end position="381"/>
    </location>
</feature>
<accession>A0A749VM88</accession>
<gene>
    <name evidence="15" type="primary">sadA</name>
    <name evidence="15" type="ORF">G8N64_002142</name>
</gene>
<dbReference type="GO" id="GO:0015031">
    <property type="term" value="P:protein transport"/>
    <property type="evidence" value="ECO:0007669"/>
    <property type="project" value="UniProtKB-KW"/>
</dbReference>
<evidence type="ECO:0000256" key="5">
    <source>
        <dbReference type="ARBA" id="ARBA00022452"/>
    </source>
</evidence>
<evidence type="ECO:0000259" key="11">
    <source>
        <dbReference type="Pfam" id="PF03895"/>
    </source>
</evidence>
<dbReference type="EMBL" id="DAAVSN010000005">
    <property type="protein sequence ID" value="HAF5982379.1"/>
    <property type="molecule type" value="Genomic_DNA"/>
</dbReference>
<feature type="domain" description="Trimeric autotransporter adhesin YadA-like stalk" evidence="13">
    <location>
        <begin position="1015"/>
        <end position="1053"/>
    </location>
</feature>
<evidence type="ECO:0000256" key="8">
    <source>
        <dbReference type="ARBA" id="ARBA00022927"/>
    </source>
</evidence>
<dbReference type="CDD" id="cd12820">
    <property type="entry name" value="LbR_YadA-like"/>
    <property type="match status" value="1"/>
</dbReference>
<keyword evidence="5" id="KW-1134">Transmembrane beta strand</keyword>
<organism evidence="15">
    <name type="scientific">Salmonella enterica</name>
    <name type="common">Salmonella choleraesuis</name>
    <dbReference type="NCBI Taxonomy" id="28901"/>
    <lineage>
        <taxon>Bacteria</taxon>
        <taxon>Pseudomonadati</taxon>
        <taxon>Pseudomonadota</taxon>
        <taxon>Gammaproteobacteria</taxon>
        <taxon>Enterobacterales</taxon>
        <taxon>Enterobacteriaceae</taxon>
        <taxon>Salmonella</taxon>
    </lineage>
</organism>
<feature type="domain" description="Trimeric autotransporter adhesin YadA-like stalk" evidence="13">
    <location>
        <begin position="695"/>
        <end position="739"/>
    </location>
</feature>
<dbReference type="Gene3D" id="6.10.250.2040">
    <property type="match status" value="1"/>
</dbReference>
<dbReference type="InterPro" id="IPR024973">
    <property type="entry name" value="ESPR"/>
</dbReference>
<dbReference type="Pfam" id="PF03895">
    <property type="entry name" value="YadA_anchor"/>
    <property type="match status" value="1"/>
</dbReference>
<feature type="domain" description="Trimeric autotransporter adhesin YadA-like head" evidence="12">
    <location>
        <begin position="929"/>
        <end position="955"/>
    </location>
</feature>
<feature type="domain" description="Trimeric autotransporter adhesin YadA-like stalk" evidence="13">
    <location>
        <begin position="1325"/>
        <end position="1362"/>
    </location>
</feature>
<dbReference type="InterPro" id="IPR008640">
    <property type="entry name" value="Adhesin_Head_dom"/>
</dbReference>
<feature type="domain" description="ESPR" evidence="14">
    <location>
        <begin position="1"/>
        <end position="45"/>
    </location>
</feature>
<keyword evidence="7" id="KW-0732">Signal</keyword>
<comment type="subcellular location">
    <subcellularLocation>
        <location evidence="2">Cell outer membrane</location>
    </subcellularLocation>
    <subcellularLocation>
        <location evidence="1">Cell surface</location>
    </subcellularLocation>
</comment>
<evidence type="ECO:0000256" key="10">
    <source>
        <dbReference type="ARBA" id="ARBA00023237"/>
    </source>
</evidence>
<evidence type="ECO:0000313" key="15">
    <source>
        <dbReference type="EMBL" id="HAF5982379.1"/>
    </source>
</evidence>
<evidence type="ECO:0000259" key="13">
    <source>
        <dbReference type="Pfam" id="PF05662"/>
    </source>
</evidence>
<dbReference type="InterPro" id="IPR045584">
    <property type="entry name" value="Pilin-like"/>
</dbReference>
<dbReference type="Pfam" id="PF05662">
    <property type="entry name" value="YadA_stalk"/>
    <property type="match status" value="12"/>
</dbReference>
<dbReference type="Gene3D" id="4.10.80.270">
    <property type="match status" value="7"/>
</dbReference>
<reference evidence="15" key="1">
    <citation type="journal article" date="2018" name="Genome Biol.">
        <title>SKESA: strategic k-mer extension for scrupulous assemblies.</title>
        <authorList>
            <person name="Souvorov A."/>
            <person name="Agarwala R."/>
            <person name="Lipman D.J."/>
        </authorList>
    </citation>
    <scope>NUCLEOTIDE SEQUENCE</scope>
    <source>
        <strain evidence="15">MA.RM_348</strain>
    </source>
</reference>
<evidence type="ECO:0000256" key="9">
    <source>
        <dbReference type="ARBA" id="ARBA00023136"/>
    </source>
</evidence>
<evidence type="ECO:0000259" key="12">
    <source>
        <dbReference type="Pfam" id="PF05658"/>
    </source>
</evidence>
<dbReference type="InterPro" id="IPR005594">
    <property type="entry name" value="YadA_C"/>
</dbReference>
<keyword evidence="4" id="KW-0813">Transport</keyword>
<dbReference type="Gene3D" id="1.20.5.2280">
    <property type="match status" value="1"/>
</dbReference>
<evidence type="ECO:0000256" key="7">
    <source>
        <dbReference type="ARBA" id="ARBA00022729"/>
    </source>
</evidence>
<feature type="domain" description="Trimeric autotransporter adhesin YadA-like stalk" evidence="13">
    <location>
        <begin position="786"/>
        <end position="829"/>
    </location>
</feature>
<feature type="domain" description="Trimeric autotransporter adhesin YadA-like head" evidence="12">
    <location>
        <begin position="119"/>
        <end position="144"/>
    </location>
</feature>
<name>A0A749VM88_SALER</name>
<evidence type="ECO:0000256" key="4">
    <source>
        <dbReference type="ARBA" id="ARBA00022448"/>
    </source>
</evidence>
<keyword evidence="6" id="KW-0812">Transmembrane</keyword>
<evidence type="ECO:0000256" key="1">
    <source>
        <dbReference type="ARBA" id="ARBA00004241"/>
    </source>
</evidence>
<feature type="domain" description="Trimeric autotransporter adhesin YadA-like C-terminal membrane anchor" evidence="11">
    <location>
        <begin position="1387"/>
        <end position="1447"/>
    </location>
</feature>
<comment type="caution">
    <text evidence="15">The sequence shown here is derived from an EMBL/GenBank/DDBJ whole genome shotgun (WGS) entry which is preliminary data.</text>
</comment>
<dbReference type="Gene3D" id="2.60.40.4050">
    <property type="match status" value="3"/>
</dbReference>
<dbReference type="InterPro" id="IPR008635">
    <property type="entry name" value="Coiled_stalk_dom"/>
</dbReference>
<dbReference type="GO" id="GO:0009986">
    <property type="term" value="C:cell surface"/>
    <property type="evidence" value="ECO:0007669"/>
    <property type="project" value="UniProtKB-SubCell"/>
</dbReference>
<feature type="domain" description="Trimeric autotransporter adhesin YadA-like head" evidence="12">
    <location>
        <begin position="1228"/>
        <end position="1254"/>
    </location>
</feature>
<comment type="similarity">
    <text evidence="3">Belongs to the autotransporter-2 (AT-2) (TC 1.B.40) family.</text>
</comment>
<dbReference type="Pfam" id="PF05658">
    <property type="entry name" value="YadA_head"/>
    <property type="match status" value="7"/>
</dbReference>
<feature type="domain" description="Trimeric autotransporter adhesin YadA-like stalk" evidence="13">
    <location>
        <begin position="857"/>
        <end position="898"/>
    </location>
</feature>
<evidence type="ECO:0000256" key="2">
    <source>
        <dbReference type="ARBA" id="ARBA00004442"/>
    </source>
</evidence>
<dbReference type="Gene3D" id="2.150.10.10">
    <property type="entry name" value="Serralysin-like metalloprotease, C-terminal"/>
    <property type="match status" value="3"/>
</dbReference>
<feature type="domain" description="Trimeric autotransporter adhesin YadA-like stalk" evidence="13">
    <location>
        <begin position="442"/>
        <end position="486"/>
    </location>
</feature>
<feature type="domain" description="Trimeric autotransporter adhesin YadA-like stalk" evidence="13">
    <location>
        <begin position="1151"/>
        <end position="1191"/>
    </location>
</feature>
<dbReference type="SUPFAM" id="SSF101967">
    <property type="entry name" value="Adhesin YadA, collagen-binding domain"/>
    <property type="match status" value="11"/>
</dbReference>
<proteinExistence type="inferred from homology"/>
<dbReference type="Pfam" id="PF13018">
    <property type="entry name" value="ESPR"/>
    <property type="match status" value="1"/>
</dbReference>
<evidence type="ECO:0000256" key="6">
    <source>
        <dbReference type="ARBA" id="ARBA00022692"/>
    </source>
</evidence>
<feature type="domain" description="Trimeric autotransporter adhesin YadA-like head" evidence="12">
    <location>
        <begin position="1090"/>
        <end position="1116"/>
    </location>
</feature>
<feature type="domain" description="Trimeric autotransporter adhesin YadA-like head" evidence="12">
    <location>
        <begin position="174"/>
        <end position="200"/>
    </location>
</feature>
<feature type="domain" description="Trimeric autotransporter adhesin YadA-like head" evidence="12">
    <location>
        <begin position="202"/>
        <end position="227"/>
    </location>
</feature>
<feature type="domain" description="Trimeric autotransporter adhesin YadA-like stalk" evidence="13">
    <location>
        <begin position="1272"/>
        <end position="1311"/>
    </location>
</feature>
<keyword evidence="8" id="KW-0653">Protein transport</keyword>
<dbReference type="Gene3D" id="3.30.1300.30">
    <property type="entry name" value="GSPII I/J protein-like"/>
    <property type="match status" value="1"/>
</dbReference>
<protein>
    <submittedName>
        <fullName evidence="15">Autotransporter adhesin SadA</fullName>
    </submittedName>
</protein>
<dbReference type="GO" id="GO:0009279">
    <property type="term" value="C:cell outer membrane"/>
    <property type="evidence" value="ECO:0007669"/>
    <property type="project" value="UniProtKB-SubCell"/>
</dbReference>
<sequence>MNRIFKVLWNAATGTFVVTSETAKSRGKKSGRRKLAVSALIGLSSIMISADALAKAGNDTGAGVTPTGTQTGGTGWIAIGTDATANTYTNVDGASAAMGYKASAMGKWSTAIGSYSQSTGDSSLALGVKSTSAGDRAIAMGASSSASGSYSMAMGVYADSSGAKSVALGYKSVASGATSSALGYQATASGDDSAAFGNGAQAIGTNSVALGAGSTALEDNSVAVGNSTTQRQITYVAKGDINANSTDAVTGAQIYSLSQSVADRLGGGASVNSDGTVNAPLYKVGTGIYNNVGSALSALNTSITNTEASVAGLAEDALLWDGNTSAFSANHSGSDSKITNLAAGTLAADSTDAVNGSQLFDTNEKVDQNTADITTNTDSINQNTTDIAANTASINQNTTDIATNTTNINSLSNSVTTLTDDALLWDGSASAFSANHSGSDSKITNLAAGTLAADSTDAVNGSQLFATNENVSQNTTDIAANTDSINQNTTDIATNTTNINSLSNSVTTLTDDALLWDAASGAFSAKHNGSDSKITNLAAGTLAADSTDAVNGSQLFATNENVSQNTTDIAANTTSINQNTTDIATNTTSINNLSNSVTTLTDDALLWDAASGAFNANRNGNASKIINVAAGDLSEDSTDAVNGSQLYETNQKVDQNTSAIADINTSITNLSSDNLSWNETTSSFSASHGSSTTNKITNVAAGELSEGSTDAVNGSQLFETNEKVDQNTTDIAANTTNITQNSTAIENLNTSVSDINTSITGLTDNALLWDEDIGAFSANHGGSISKITNVAAGALSEDSTDAVNGSQLYETNQKVDQNTSAIADINTSITNLGTDALSWDDEEGAFSASHGTSGTNKITNVAAGEIASDSTDAVNGSQLYETNMLISQYNESISQLAGDTSETYITENGTGVKYIRTNDNGLEGQDAYATGNGATAVGYNAVASGASSLALGENSSSSIEGCIALGSGSTSNRAISSGIRATSVTSDGVVIGYNTTDRELLGALSLGTDGVSYRQITNVADGSEAQDAVTVRQLQNAIGAVATTPTKYYHANSTEEDSLAVGTDSLAMGAKTIVNADAGIGIGLNTLVMADAINGIAIGSNARANHANSIAMGNGSQTTRGAQTDYTAYNMDAPQNSVGEFSVGSEDGQRQITNVAAGSADTDAVNVSQLKVTDSRVAANTESINNLNTQVSSLDTRVTNIENGIGDIVTTGSTKYFKTNTDGVDANAQGKDSVAIGSGSIAAAENSVALGTNSVADEANTVSVGSSTQQRRITNVAAGVNNTDAVNVAQLKASEAGSVRYETNADGSVNYSVLNLGDGSGGTTRIGNVSAAVNDTDAVNYAQLKRSVEEANTYTDQKMGEMNSKIKGVENKMSGGIASAMAMAGLPQAYAPGANMTSIAGGTFNGESAVAIGVSMVSESGGWVYKLQGTSNSQGDYSAAIGAGFQW</sequence>
<evidence type="ECO:0000256" key="3">
    <source>
        <dbReference type="ARBA" id="ARBA00005848"/>
    </source>
</evidence>
<feature type="domain" description="Trimeric autotransporter adhesin YadA-like stalk" evidence="13">
    <location>
        <begin position="533"/>
        <end position="577"/>
    </location>
</feature>
<evidence type="ECO:0000259" key="14">
    <source>
        <dbReference type="Pfam" id="PF13018"/>
    </source>
</evidence>
<feature type="domain" description="Trimeric autotransporter adhesin YadA-like head" evidence="12">
    <location>
        <begin position="146"/>
        <end position="172"/>
    </location>
</feature>
<reference evidence="15" key="2">
    <citation type="submission" date="2020-02" db="EMBL/GenBank/DDBJ databases">
        <authorList>
            <consortium name="NCBI Pathogen Detection Project"/>
        </authorList>
    </citation>
    <scope>NUCLEOTIDE SEQUENCE</scope>
    <source>
        <strain evidence="15">MA.RM_348</strain>
    </source>
</reference>
<feature type="domain" description="Trimeric autotransporter adhesin YadA-like stalk" evidence="13">
    <location>
        <begin position="624"/>
        <end position="667"/>
    </location>
</feature>
<feature type="domain" description="Trimeric autotransporter adhesin YadA-like stalk" evidence="13">
    <location>
        <begin position="232"/>
        <end position="275"/>
    </location>
</feature>